<name>A0A2M7RB13_9BACT</name>
<dbReference type="SUPFAM" id="SSF159127">
    <property type="entry name" value="HupF/HypC-like"/>
    <property type="match status" value="1"/>
</dbReference>
<comment type="similarity">
    <text evidence="1">Belongs to the HupF/HypC family.</text>
</comment>
<evidence type="ECO:0000313" key="3">
    <source>
        <dbReference type="Proteomes" id="UP000228689"/>
    </source>
</evidence>
<sequence length="67" mass="7402">MCISIPYKIIEVAEKTVKAEAGGEIKTLKLDVIEDQLMVGDFVLVQNDYAVTKISSKQADELIKLFG</sequence>
<protein>
    <submittedName>
        <fullName evidence="2">HypC/HybG/HupF family hydrogenase formation chaperone</fullName>
    </submittedName>
</protein>
<accession>A0A2M7RB13</accession>
<dbReference type="Pfam" id="PF01455">
    <property type="entry name" value="HupF_HypC"/>
    <property type="match status" value="1"/>
</dbReference>
<dbReference type="GO" id="GO:1902670">
    <property type="term" value="F:carbon dioxide binding"/>
    <property type="evidence" value="ECO:0007669"/>
    <property type="project" value="TreeGrafter"/>
</dbReference>
<comment type="caution">
    <text evidence="2">The sequence shown here is derived from an EMBL/GenBank/DDBJ whole genome shotgun (WGS) entry which is preliminary data.</text>
</comment>
<evidence type="ECO:0000256" key="1">
    <source>
        <dbReference type="ARBA" id="ARBA00006018"/>
    </source>
</evidence>
<dbReference type="InterPro" id="IPR001109">
    <property type="entry name" value="Hydrogenase_HupF/HypC"/>
</dbReference>
<gene>
    <name evidence="2" type="primary">hypC</name>
    <name evidence="2" type="ORF">COY67_03410</name>
</gene>
<dbReference type="NCBIfam" id="TIGR00074">
    <property type="entry name" value="hypC_hupF"/>
    <property type="match status" value="1"/>
</dbReference>
<evidence type="ECO:0000313" key="2">
    <source>
        <dbReference type="EMBL" id="PIY93945.1"/>
    </source>
</evidence>
<reference evidence="3" key="1">
    <citation type="submission" date="2017-09" db="EMBL/GenBank/DDBJ databases">
        <title>Depth-based differentiation of microbial function through sediment-hosted aquifers and enrichment of novel symbionts in the deep terrestrial subsurface.</title>
        <authorList>
            <person name="Probst A.J."/>
            <person name="Ladd B."/>
            <person name="Jarett J.K."/>
            <person name="Geller-Mcgrath D.E."/>
            <person name="Sieber C.M.K."/>
            <person name="Emerson J.B."/>
            <person name="Anantharaman K."/>
            <person name="Thomas B.C."/>
            <person name="Malmstrom R."/>
            <person name="Stieglmeier M."/>
            <person name="Klingl A."/>
            <person name="Woyke T."/>
            <person name="Ryan C.M."/>
            <person name="Banfield J.F."/>
        </authorList>
    </citation>
    <scope>NUCLEOTIDE SEQUENCE [LARGE SCALE GENOMIC DNA]</scope>
</reference>
<dbReference type="PANTHER" id="PTHR35177:SF2">
    <property type="entry name" value="HYDROGENASE MATURATION FACTOR HYBG"/>
    <property type="match status" value="1"/>
</dbReference>
<proteinExistence type="inferred from homology"/>
<dbReference type="GO" id="GO:0051604">
    <property type="term" value="P:protein maturation"/>
    <property type="evidence" value="ECO:0007669"/>
    <property type="project" value="TreeGrafter"/>
</dbReference>
<dbReference type="GO" id="GO:0005506">
    <property type="term" value="F:iron ion binding"/>
    <property type="evidence" value="ECO:0007669"/>
    <property type="project" value="TreeGrafter"/>
</dbReference>
<dbReference type="PANTHER" id="PTHR35177">
    <property type="entry name" value="HYDROGENASE MATURATION FACTOR HYBG"/>
    <property type="match status" value="1"/>
</dbReference>
<organism evidence="2 3">
    <name type="scientific">Candidatus Komeilibacteria bacterium CG_4_10_14_0_8_um_filter_37_78</name>
    <dbReference type="NCBI Taxonomy" id="1974471"/>
    <lineage>
        <taxon>Bacteria</taxon>
        <taxon>Candidatus Komeiliibacteriota</taxon>
    </lineage>
</organism>
<dbReference type="AlphaFoldDB" id="A0A2M7RB13"/>
<dbReference type="Gene3D" id="2.30.30.140">
    <property type="match status" value="1"/>
</dbReference>
<dbReference type="Proteomes" id="UP000228689">
    <property type="component" value="Unassembled WGS sequence"/>
</dbReference>
<dbReference type="EMBL" id="PFMC01000080">
    <property type="protein sequence ID" value="PIY93945.1"/>
    <property type="molecule type" value="Genomic_DNA"/>
</dbReference>